<keyword evidence="7" id="KW-0234">DNA repair</keyword>
<dbReference type="PANTHER" id="PTHR10815:SF13">
    <property type="entry name" value="METHYLATED-DNA--PROTEIN-CYSTEINE METHYLTRANSFERASE"/>
    <property type="match status" value="1"/>
</dbReference>
<dbReference type="GO" id="GO:0032259">
    <property type="term" value="P:methylation"/>
    <property type="evidence" value="ECO:0007669"/>
    <property type="project" value="UniProtKB-KW"/>
</dbReference>
<evidence type="ECO:0000256" key="4">
    <source>
        <dbReference type="ARBA" id="ARBA00022603"/>
    </source>
</evidence>
<dbReference type="EMBL" id="BARU01016743">
    <property type="protein sequence ID" value="GAH52051.1"/>
    <property type="molecule type" value="Genomic_DNA"/>
</dbReference>
<dbReference type="EC" id="2.1.1.63" evidence="3"/>
<comment type="caution">
    <text evidence="10">The sequence shown here is derived from an EMBL/GenBank/DDBJ whole genome shotgun (WGS) entry which is preliminary data.</text>
</comment>
<dbReference type="NCBIfam" id="TIGR00589">
    <property type="entry name" value="ogt"/>
    <property type="match status" value="1"/>
</dbReference>
<keyword evidence="6" id="KW-0227">DNA damage</keyword>
<dbReference type="GO" id="GO:0003908">
    <property type="term" value="F:methylated-DNA-[protein]-cysteine S-methyltransferase activity"/>
    <property type="evidence" value="ECO:0007669"/>
    <property type="project" value="UniProtKB-EC"/>
</dbReference>
<evidence type="ECO:0000256" key="2">
    <source>
        <dbReference type="ARBA" id="ARBA00008711"/>
    </source>
</evidence>
<keyword evidence="4" id="KW-0489">Methyltransferase</keyword>
<evidence type="ECO:0000256" key="1">
    <source>
        <dbReference type="ARBA" id="ARBA00001286"/>
    </source>
</evidence>
<dbReference type="PROSITE" id="PS00374">
    <property type="entry name" value="MGMT"/>
    <property type="match status" value="1"/>
</dbReference>
<evidence type="ECO:0000259" key="9">
    <source>
        <dbReference type="Pfam" id="PF01035"/>
    </source>
</evidence>
<evidence type="ECO:0000256" key="3">
    <source>
        <dbReference type="ARBA" id="ARBA00011918"/>
    </source>
</evidence>
<dbReference type="AlphaFoldDB" id="X1G2D4"/>
<comment type="catalytic activity">
    <reaction evidence="1">
        <text>a 4-O-methyl-thymidine in DNA + L-cysteinyl-[protein] = a thymidine in DNA + S-methyl-L-cysteinyl-[protein]</text>
        <dbReference type="Rhea" id="RHEA:53428"/>
        <dbReference type="Rhea" id="RHEA-COMP:10131"/>
        <dbReference type="Rhea" id="RHEA-COMP:10132"/>
        <dbReference type="Rhea" id="RHEA-COMP:13555"/>
        <dbReference type="Rhea" id="RHEA-COMP:13556"/>
        <dbReference type="ChEBI" id="CHEBI:29950"/>
        <dbReference type="ChEBI" id="CHEBI:82612"/>
        <dbReference type="ChEBI" id="CHEBI:137386"/>
        <dbReference type="ChEBI" id="CHEBI:137387"/>
        <dbReference type="EC" id="2.1.1.63"/>
    </reaction>
</comment>
<gene>
    <name evidence="10" type="ORF">S03H2_27816</name>
</gene>
<evidence type="ECO:0000313" key="10">
    <source>
        <dbReference type="EMBL" id="GAH52051.1"/>
    </source>
</evidence>
<dbReference type="SUPFAM" id="SSF46767">
    <property type="entry name" value="Methylated DNA-protein cysteine methyltransferase, C-terminal domain"/>
    <property type="match status" value="1"/>
</dbReference>
<reference evidence="10" key="1">
    <citation type="journal article" date="2014" name="Front. Microbiol.">
        <title>High frequency of phylogenetically diverse reductive dehalogenase-homologous genes in deep subseafloor sedimentary metagenomes.</title>
        <authorList>
            <person name="Kawai M."/>
            <person name="Futagami T."/>
            <person name="Toyoda A."/>
            <person name="Takaki Y."/>
            <person name="Nishi S."/>
            <person name="Hori S."/>
            <person name="Arai W."/>
            <person name="Tsubouchi T."/>
            <person name="Morono Y."/>
            <person name="Uchiyama I."/>
            <person name="Ito T."/>
            <person name="Fujiyama A."/>
            <person name="Inagaki F."/>
            <person name="Takami H."/>
        </authorList>
    </citation>
    <scope>NUCLEOTIDE SEQUENCE</scope>
    <source>
        <strain evidence="10">Expedition CK06-06</strain>
    </source>
</reference>
<comment type="catalytic activity">
    <reaction evidence="8">
        <text>a 6-O-methyl-2'-deoxyguanosine in DNA + L-cysteinyl-[protein] = S-methyl-L-cysteinyl-[protein] + a 2'-deoxyguanosine in DNA</text>
        <dbReference type="Rhea" id="RHEA:24000"/>
        <dbReference type="Rhea" id="RHEA-COMP:10131"/>
        <dbReference type="Rhea" id="RHEA-COMP:10132"/>
        <dbReference type="Rhea" id="RHEA-COMP:11367"/>
        <dbReference type="Rhea" id="RHEA-COMP:11368"/>
        <dbReference type="ChEBI" id="CHEBI:29950"/>
        <dbReference type="ChEBI" id="CHEBI:82612"/>
        <dbReference type="ChEBI" id="CHEBI:85445"/>
        <dbReference type="ChEBI" id="CHEBI:85448"/>
        <dbReference type="EC" id="2.1.1.63"/>
    </reaction>
</comment>
<accession>X1G2D4</accession>
<dbReference type="Pfam" id="PF01035">
    <property type="entry name" value="DNA_binding_1"/>
    <property type="match status" value="1"/>
</dbReference>
<dbReference type="GO" id="GO:0006281">
    <property type="term" value="P:DNA repair"/>
    <property type="evidence" value="ECO:0007669"/>
    <property type="project" value="UniProtKB-KW"/>
</dbReference>
<organism evidence="10">
    <name type="scientific">marine sediment metagenome</name>
    <dbReference type="NCBI Taxonomy" id="412755"/>
    <lineage>
        <taxon>unclassified sequences</taxon>
        <taxon>metagenomes</taxon>
        <taxon>ecological metagenomes</taxon>
    </lineage>
</organism>
<protein>
    <recommendedName>
        <fullName evidence="3">methylated-DNA--[protein]-cysteine S-methyltransferase</fullName>
        <ecNumber evidence="3">2.1.1.63</ecNumber>
    </recommendedName>
</protein>
<proteinExistence type="inferred from homology"/>
<dbReference type="InterPro" id="IPR036388">
    <property type="entry name" value="WH-like_DNA-bd_sf"/>
</dbReference>
<evidence type="ECO:0000256" key="6">
    <source>
        <dbReference type="ARBA" id="ARBA00022763"/>
    </source>
</evidence>
<dbReference type="FunFam" id="1.10.10.10:FF:000214">
    <property type="entry name" value="Methylated-DNA--protein-cysteine methyltransferase"/>
    <property type="match status" value="1"/>
</dbReference>
<evidence type="ECO:0000256" key="8">
    <source>
        <dbReference type="ARBA" id="ARBA00049348"/>
    </source>
</evidence>
<dbReference type="InterPro" id="IPR014048">
    <property type="entry name" value="MethylDNA_cys_MeTrfase_DNA-bd"/>
</dbReference>
<evidence type="ECO:0000256" key="5">
    <source>
        <dbReference type="ARBA" id="ARBA00022679"/>
    </source>
</evidence>
<dbReference type="InterPro" id="IPR001497">
    <property type="entry name" value="MethylDNA_cys_MeTrfase_AS"/>
</dbReference>
<keyword evidence="5" id="KW-0808">Transferase</keyword>
<dbReference type="InterPro" id="IPR036217">
    <property type="entry name" value="MethylDNA_cys_MeTrfase_DNAb"/>
</dbReference>
<feature type="domain" description="Methylated-DNA-[protein]-cysteine S-methyltransferase DNA binding" evidence="9">
    <location>
        <begin position="93"/>
        <end position="172"/>
    </location>
</feature>
<evidence type="ECO:0000256" key="7">
    <source>
        <dbReference type="ARBA" id="ARBA00023204"/>
    </source>
</evidence>
<comment type="similarity">
    <text evidence="2">Belongs to the MGMT family.</text>
</comment>
<name>X1G2D4_9ZZZZ</name>
<sequence length="178" mass="20364">MIRYVNKTEFRTKIGVIYCLWEGRADGITVLFLGNKKETFRKYIEKIEDNYGDSDSFSFINKESKDIENRIDRYLDGKIKSLDFKVKFLAGTQFQKKIWNIVISIPYGKTVSYRELAALAGYRKAWRATGSALKKNPIMLIVPCHRVIRSDGAPGEFGGGKKVKKFLLSLEKSPTTGY</sequence>
<dbReference type="CDD" id="cd06445">
    <property type="entry name" value="ATase"/>
    <property type="match status" value="1"/>
</dbReference>
<dbReference type="PANTHER" id="PTHR10815">
    <property type="entry name" value="METHYLATED-DNA--PROTEIN-CYSTEINE METHYLTRANSFERASE"/>
    <property type="match status" value="1"/>
</dbReference>
<dbReference type="Gene3D" id="1.10.10.10">
    <property type="entry name" value="Winged helix-like DNA-binding domain superfamily/Winged helix DNA-binding domain"/>
    <property type="match status" value="1"/>
</dbReference>